<feature type="transmembrane region" description="Helical" evidence="7">
    <location>
        <begin position="140"/>
        <end position="162"/>
    </location>
</feature>
<dbReference type="GO" id="GO:0016020">
    <property type="term" value="C:membrane"/>
    <property type="evidence" value="ECO:0007669"/>
    <property type="project" value="UniProtKB-SubCell"/>
</dbReference>
<feature type="transmembrane region" description="Helical" evidence="7">
    <location>
        <begin position="34"/>
        <end position="52"/>
    </location>
</feature>
<evidence type="ECO:0000313" key="9">
    <source>
        <dbReference type="EMBL" id="NYJ24411.1"/>
    </source>
</evidence>
<proteinExistence type="inferred from homology"/>
<accession>A0A853CYL8</accession>
<keyword evidence="4 7" id="KW-1133">Transmembrane helix</keyword>
<keyword evidence="3 7" id="KW-0812">Transmembrane</keyword>
<dbReference type="Pfam" id="PF00892">
    <property type="entry name" value="EamA"/>
    <property type="match status" value="2"/>
</dbReference>
<dbReference type="InterPro" id="IPR050638">
    <property type="entry name" value="AA-Vitamin_Transporters"/>
</dbReference>
<dbReference type="AlphaFoldDB" id="A0A853CYL8"/>
<feature type="domain" description="EamA" evidence="8">
    <location>
        <begin position="6"/>
        <end position="133"/>
    </location>
</feature>
<feature type="transmembrane region" description="Helical" evidence="7">
    <location>
        <begin position="64"/>
        <end position="83"/>
    </location>
</feature>
<reference evidence="9 10" key="1">
    <citation type="submission" date="2020-07" db="EMBL/GenBank/DDBJ databases">
        <title>Sequencing the genomes of 1000 actinobacteria strains.</title>
        <authorList>
            <person name="Klenk H.-P."/>
        </authorList>
    </citation>
    <scope>NUCLEOTIDE SEQUENCE [LARGE SCALE GENOMIC DNA]</scope>
    <source>
        <strain evidence="9 10">DSM 15165</strain>
    </source>
</reference>
<feature type="transmembrane region" description="Helical" evidence="7">
    <location>
        <begin position="7"/>
        <end position="28"/>
    </location>
</feature>
<evidence type="ECO:0000256" key="7">
    <source>
        <dbReference type="SAM" id="Phobius"/>
    </source>
</evidence>
<keyword evidence="5 7" id="KW-0472">Membrane</keyword>
<evidence type="ECO:0000256" key="5">
    <source>
        <dbReference type="ARBA" id="ARBA00023136"/>
    </source>
</evidence>
<dbReference type="SUPFAM" id="SSF103481">
    <property type="entry name" value="Multidrug resistance efflux transporter EmrE"/>
    <property type="match status" value="2"/>
</dbReference>
<dbReference type="InterPro" id="IPR000620">
    <property type="entry name" value="EamA_dom"/>
</dbReference>
<comment type="caution">
    <text evidence="9">The sequence shown here is derived from an EMBL/GenBank/DDBJ whole genome shotgun (WGS) entry which is preliminary data.</text>
</comment>
<protein>
    <submittedName>
        <fullName evidence="9">Putative blue pigment (Indigoidine) exporter</fullName>
    </submittedName>
</protein>
<evidence type="ECO:0000256" key="1">
    <source>
        <dbReference type="ARBA" id="ARBA00004141"/>
    </source>
</evidence>
<evidence type="ECO:0000313" key="10">
    <source>
        <dbReference type="Proteomes" id="UP000578352"/>
    </source>
</evidence>
<dbReference type="PANTHER" id="PTHR32322">
    <property type="entry name" value="INNER MEMBRANE TRANSPORTER"/>
    <property type="match status" value="1"/>
</dbReference>
<evidence type="ECO:0000259" key="8">
    <source>
        <dbReference type="Pfam" id="PF00892"/>
    </source>
</evidence>
<dbReference type="PANTHER" id="PTHR32322:SF2">
    <property type="entry name" value="EAMA DOMAIN-CONTAINING PROTEIN"/>
    <property type="match status" value="1"/>
</dbReference>
<name>A0A853CYL8_9MICO</name>
<feature type="transmembrane region" description="Helical" evidence="7">
    <location>
        <begin position="116"/>
        <end position="134"/>
    </location>
</feature>
<dbReference type="Proteomes" id="UP000578352">
    <property type="component" value="Unassembled WGS sequence"/>
</dbReference>
<feature type="compositionally biased region" description="Polar residues" evidence="6">
    <location>
        <begin position="322"/>
        <end position="339"/>
    </location>
</feature>
<evidence type="ECO:0000256" key="3">
    <source>
        <dbReference type="ARBA" id="ARBA00022692"/>
    </source>
</evidence>
<feature type="transmembrane region" description="Helical" evidence="7">
    <location>
        <begin position="89"/>
        <end position="109"/>
    </location>
</feature>
<evidence type="ECO:0000256" key="4">
    <source>
        <dbReference type="ARBA" id="ARBA00022989"/>
    </source>
</evidence>
<organism evidence="9 10">
    <name type="scientific">Leifsonia shinshuensis</name>
    <dbReference type="NCBI Taxonomy" id="150026"/>
    <lineage>
        <taxon>Bacteria</taxon>
        <taxon>Bacillati</taxon>
        <taxon>Actinomycetota</taxon>
        <taxon>Actinomycetes</taxon>
        <taxon>Micrococcales</taxon>
        <taxon>Microbacteriaceae</taxon>
        <taxon>Leifsonia</taxon>
    </lineage>
</organism>
<comment type="subcellular location">
    <subcellularLocation>
        <location evidence="1">Membrane</location>
        <topology evidence="1">Multi-pass membrane protein</topology>
    </subcellularLocation>
</comment>
<sequence length="339" mass="34741">MEARFRWILITAIAPIAWGSTYVVTRAVLPDAPLWGAVLRALPAGLLLLAVVRRLPRGAWWWRSPLLGVLNAGGFFVLVYAVAKLLPSSIASTVMALSPLAMMGFGWMLLGQRPRLLSLAGALAGVVGVAVMLLGGAAPVAPLGVVAAVAALLLSAAGYVLAARWNDVDVLSQTAWQLVAGGLLVVPFAVVFEGAPPALDGPAVAGFAYVSLVATAVAFLAWFAGIRRLGPAVAGLVGLLNPITGVALGALLAGEALTGRQLLGVAIVLAGIGVGQLAKAGGPAGPGQSPRDSRKPRVGTKNVVPVTAVEKSRMRSWLPGGSPTNMRSSMRSITHSSRE</sequence>
<evidence type="ECO:0000256" key="2">
    <source>
        <dbReference type="ARBA" id="ARBA00007362"/>
    </source>
</evidence>
<feature type="domain" description="EamA" evidence="8">
    <location>
        <begin position="143"/>
        <end position="272"/>
    </location>
</feature>
<evidence type="ECO:0000256" key="6">
    <source>
        <dbReference type="SAM" id="MobiDB-lite"/>
    </source>
</evidence>
<dbReference type="EMBL" id="JACCFL010000001">
    <property type="protein sequence ID" value="NYJ24411.1"/>
    <property type="molecule type" value="Genomic_DNA"/>
</dbReference>
<feature type="transmembrane region" description="Helical" evidence="7">
    <location>
        <begin position="232"/>
        <end position="253"/>
    </location>
</feature>
<dbReference type="InterPro" id="IPR037185">
    <property type="entry name" value="EmrE-like"/>
</dbReference>
<feature type="transmembrane region" description="Helical" evidence="7">
    <location>
        <begin position="174"/>
        <end position="192"/>
    </location>
</feature>
<gene>
    <name evidence="9" type="ORF">HNR13_002698</name>
</gene>
<feature type="region of interest" description="Disordered" evidence="6">
    <location>
        <begin position="280"/>
        <end position="339"/>
    </location>
</feature>
<feature type="transmembrane region" description="Helical" evidence="7">
    <location>
        <begin position="204"/>
        <end position="225"/>
    </location>
</feature>
<comment type="similarity">
    <text evidence="2">Belongs to the EamA transporter family.</text>
</comment>